<comment type="caution">
    <text evidence="14">The sequence shown here is derived from an EMBL/GenBank/DDBJ whole genome shotgun (WGS) entry which is preliminary data.</text>
</comment>
<evidence type="ECO:0000256" key="2">
    <source>
        <dbReference type="ARBA" id="ARBA00004962"/>
    </source>
</evidence>
<comment type="catalytic activity">
    <reaction evidence="9 12">
        <text>O-acetyl-L-serine + hydrogen sulfide = L-cysteine + acetate</text>
        <dbReference type="Rhea" id="RHEA:14829"/>
        <dbReference type="ChEBI" id="CHEBI:29919"/>
        <dbReference type="ChEBI" id="CHEBI:30089"/>
        <dbReference type="ChEBI" id="CHEBI:35235"/>
        <dbReference type="ChEBI" id="CHEBI:58340"/>
        <dbReference type="EC" id="2.5.1.47"/>
    </reaction>
</comment>
<feature type="binding site" evidence="10">
    <location>
        <position position="73"/>
    </location>
    <ligand>
        <name>pyridoxal 5'-phosphate</name>
        <dbReference type="ChEBI" id="CHEBI:597326"/>
    </ligand>
</feature>
<dbReference type="GO" id="GO:0006535">
    <property type="term" value="P:cysteine biosynthetic process from serine"/>
    <property type="evidence" value="ECO:0007669"/>
    <property type="project" value="UniProtKB-UniRule"/>
</dbReference>
<comment type="cofactor">
    <cofactor evidence="1 10 12">
        <name>pyridoxal 5'-phosphate</name>
        <dbReference type="ChEBI" id="CHEBI:597326"/>
    </cofactor>
</comment>
<proteinExistence type="inferred from homology"/>
<evidence type="ECO:0000256" key="1">
    <source>
        <dbReference type="ARBA" id="ARBA00001933"/>
    </source>
</evidence>
<keyword evidence="14" id="KW-0378">Hydrolase</keyword>
<evidence type="ECO:0000256" key="5">
    <source>
        <dbReference type="ARBA" id="ARBA00022605"/>
    </source>
</evidence>
<feature type="modified residue" description="N6-(pyridoxal phosphate)lysine" evidence="11">
    <location>
        <position position="43"/>
    </location>
</feature>
<reference evidence="14 15" key="1">
    <citation type="journal article" date="2012" name="ISME J.">
        <title>Nitrification expanded: discovery, physiology and genomics of a nitrite-oxidizing bacterium from the phylum Chloroflexi.</title>
        <authorList>
            <person name="Sorokin D.Y."/>
            <person name="Lucker S."/>
            <person name="Vejmelkova D."/>
            <person name="Kostrikina N.A."/>
            <person name="Kleerebezem R."/>
            <person name="Rijpstra W.I."/>
            <person name="Damste J.S."/>
            <person name="Le Paslier D."/>
            <person name="Muyzer G."/>
            <person name="Wagner M."/>
            <person name="van Loosdrecht M.C."/>
            <person name="Daims H."/>
        </authorList>
    </citation>
    <scope>NUCLEOTIDE SEQUENCE [LARGE SCALE GENOMIC DNA]</scope>
    <source>
        <strain evidence="15">none</strain>
    </source>
</reference>
<dbReference type="GO" id="GO:0005737">
    <property type="term" value="C:cytoplasm"/>
    <property type="evidence" value="ECO:0007669"/>
    <property type="project" value="UniProtKB-ARBA"/>
</dbReference>
<dbReference type="RefSeq" id="WP_008481440.1">
    <property type="nucleotide sequence ID" value="NZ_CAGS01000612.1"/>
</dbReference>
<dbReference type="GO" id="GO:0004124">
    <property type="term" value="F:cysteine synthase activity"/>
    <property type="evidence" value="ECO:0007669"/>
    <property type="project" value="UniProtKB-UniRule"/>
</dbReference>
<keyword evidence="5 12" id="KW-0028">Amino-acid biosynthesis</keyword>
<dbReference type="EMBL" id="CAGS01000612">
    <property type="protein sequence ID" value="CCF85998.1"/>
    <property type="molecule type" value="Genomic_DNA"/>
</dbReference>
<evidence type="ECO:0000259" key="13">
    <source>
        <dbReference type="Pfam" id="PF00291"/>
    </source>
</evidence>
<keyword evidence="8 12" id="KW-0198">Cysteine biosynthesis</keyword>
<dbReference type="InterPro" id="IPR001216">
    <property type="entry name" value="P-phosphate_BS"/>
</dbReference>
<dbReference type="OrthoDB" id="9808024at2"/>
<sequence>MRIARDATELVGNTPLVRLNRVVGEGAAVYAKLEAYNPGFSVKDRIALNMIRDAEKRGILKPGSVIVEATSGNTGIGLAWVAAVLGYRIIITVSARNSQERIALLRALGAEVVLTPAETGTPGAIEEANRIAASLPSAVLMRQHWNPANPEAHRLTTAQEIWEDTEGTVDIFVAITGTGGTVSGIGQVLKQRNPTIQIVAVEPAESPVLSEGRAGRHGIMGTSPGFVPEVLDRSVIDEIIRVSTPDALAMTKRLMREEGLLVGISSGANAVAAVELASRPENAGKVIVTIFPDLAERYLSTPLFAEFVGV</sequence>
<dbReference type="PROSITE" id="PS00901">
    <property type="entry name" value="CYS_SYNTHASE"/>
    <property type="match status" value="1"/>
</dbReference>
<gene>
    <name evidence="14" type="primary">cysK</name>
    <name evidence="14" type="ORF">NITHO_650009</name>
</gene>
<evidence type="ECO:0000256" key="9">
    <source>
        <dbReference type="ARBA" id="ARBA00047931"/>
    </source>
</evidence>
<dbReference type="Gene3D" id="3.40.50.1100">
    <property type="match status" value="2"/>
</dbReference>
<dbReference type="Pfam" id="PF00291">
    <property type="entry name" value="PALP"/>
    <property type="match status" value="1"/>
</dbReference>
<keyword evidence="15" id="KW-1185">Reference proteome</keyword>
<dbReference type="GO" id="GO:0016787">
    <property type="term" value="F:hydrolase activity"/>
    <property type="evidence" value="ECO:0007669"/>
    <property type="project" value="UniProtKB-KW"/>
</dbReference>
<protein>
    <recommendedName>
        <fullName evidence="4 12">Cysteine synthase</fullName>
        <ecNumber evidence="4 12">2.5.1.47</ecNumber>
    </recommendedName>
</protein>
<evidence type="ECO:0000256" key="11">
    <source>
        <dbReference type="PIRSR" id="PIRSR605856-51"/>
    </source>
</evidence>
<evidence type="ECO:0000313" key="15">
    <source>
        <dbReference type="Proteomes" id="UP000004221"/>
    </source>
</evidence>
<evidence type="ECO:0000256" key="7">
    <source>
        <dbReference type="ARBA" id="ARBA00022898"/>
    </source>
</evidence>
<dbReference type="PANTHER" id="PTHR10314">
    <property type="entry name" value="CYSTATHIONINE BETA-SYNTHASE"/>
    <property type="match status" value="1"/>
</dbReference>
<evidence type="ECO:0000256" key="4">
    <source>
        <dbReference type="ARBA" id="ARBA00012681"/>
    </source>
</evidence>
<dbReference type="CDD" id="cd01561">
    <property type="entry name" value="CBS_like"/>
    <property type="match status" value="1"/>
</dbReference>
<dbReference type="InterPro" id="IPR005856">
    <property type="entry name" value="Cys_synth"/>
</dbReference>
<feature type="domain" description="Tryptophan synthase beta chain-like PALP" evidence="13">
    <location>
        <begin position="8"/>
        <end position="293"/>
    </location>
</feature>
<dbReference type="InterPro" id="IPR050214">
    <property type="entry name" value="Cys_Synth/Cystath_Beta-Synth"/>
</dbReference>
<feature type="binding site" evidence="10">
    <location>
        <position position="265"/>
    </location>
    <ligand>
        <name>pyridoxal 5'-phosphate</name>
        <dbReference type="ChEBI" id="CHEBI:597326"/>
    </ligand>
</feature>
<evidence type="ECO:0000256" key="8">
    <source>
        <dbReference type="ARBA" id="ARBA00023192"/>
    </source>
</evidence>
<evidence type="ECO:0000256" key="10">
    <source>
        <dbReference type="PIRSR" id="PIRSR605856-50"/>
    </source>
</evidence>
<accession>I4EMT5</accession>
<evidence type="ECO:0000256" key="12">
    <source>
        <dbReference type="RuleBase" id="RU003985"/>
    </source>
</evidence>
<keyword evidence="6 12" id="KW-0808">Transferase</keyword>
<dbReference type="FunFam" id="3.40.50.1100:FF:000067">
    <property type="entry name" value="Cysteine synthase"/>
    <property type="match status" value="1"/>
</dbReference>
<comment type="similarity">
    <text evidence="3 12">Belongs to the cysteine synthase/cystathionine beta-synthase family.</text>
</comment>
<name>I4EMT5_9BACT</name>
<dbReference type="InterPro" id="IPR036052">
    <property type="entry name" value="TrpB-like_PALP_sf"/>
</dbReference>
<evidence type="ECO:0000256" key="6">
    <source>
        <dbReference type="ARBA" id="ARBA00022679"/>
    </source>
</evidence>
<organism evidence="14 15">
    <name type="scientific">Nitrolancea hollandica Lb</name>
    <dbReference type="NCBI Taxonomy" id="1129897"/>
    <lineage>
        <taxon>Bacteria</taxon>
        <taxon>Pseudomonadati</taxon>
        <taxon>Thermomicrobiota</taxon>
        <taxon>Thermomicrobia</taxon>
        <taxon>Sphaerobacterales</taxon>
        <taxon>Sphaerobacterineae</taxon>
        <taxon>Sphaerobacteraceae</taxon>
        <taxon>Nitrolancea</taxon>
    </lineage>
</organism>
<dbReference type="InterPro" id="IPR005859">
    <property type="entry name" value="CysK"/>
</dbReference>
<dbReference type="AlphaFoldDB" id="I4EMT5"/>
<keyword evidence="7 10" id="KW-0663">Pyridoxal phosphate</keyword>
<dbReference type="SUPFAM" id="SSF53686">
    <property type="entry name" value="Tryptophan synthase beta subunit-like PLP-dependent enzymes"/>
    <property type="match status" value="1"/>
</dbReference>
<comment type="pathway">
    <text evidence="2">Amino-acid biosynthesis; L-cysteine biosynthesis; L-cysteine from L-serine: step 2/2.</text>
</comment>
<feature type="binding site" evidence="10">
    <location>
        <begin position="177"/>
        <end position="181"/>
    </location>
    <ligand>
        <name>pyridoxal 5'-phosphate</name>
        <dbReference type="ChEBI" id="CHEBI:597326"/>
    </ligand>
</feature>
<dbReference type="Proteomes" id="UP000004221">
    <property type="component" value="Unassembled WGS sequence"/>
</dbReference>
<dbReference type="InterPro" id="IPR001926">
    <property type="entry name" value="TrpB-like_PALP"/>
</dbReference>
<dbReference type="NCBIfam" id="TIGR01139">
    <property type="entry name" value="cysK"/>
    <property type="match status" value="1"/>
</dbReference>
<dbReference type="EC" id="2.5.1.47" evidence="4 12"/>
<evidence type="ECO:0000313" key="14">
    <source>
        <dbReference type="EMBL" id="CCF85998.1"/>
    </source>
</evidence>
<evidence type="ECO:0000256" key="3">
    <source>
        <dbReference type="ARBA" id="ARBA00007103"/>
    </source>
</evidence>
<dbReference type="NCBIfam" id="TIGR01136">
    <property type="entry name" value="cysKM"/>
    <property type="match status" value="1"/>
</dbReference>